<dbReference type="PANTHER" id="PTHR43133">
    <property type="entry name" value="RNA POLYMERASE ECF-TYPE SIGMA FACTO"/>
    <property type="match status" value="1"/>
</dbReference>
<dbReference type="Gene3D" id="1.10.1740.10">
    <property type="match status" value="1"/>
</dbReference>
<proteinExistence type="predicted"/>
<dbReference type="InterPro" id="IPR007627">
    <property type="entry name" value="RNA_pol_sigma70_r2"/>
</dbReference>
<dbReference type="GO" id="GO:0016987">
    <property type="term" value="F:sigma factor activity"/>
    <property type="evidence" value="ECO:0007669"/>
    <property type="project" value="UniProtKB-KW"/>
</dbReference>
<dbReference type="STRING" id="1218598.LEP1GSC060_3314"/>
<evidence type="ECO:0000313" key="6">
    <source>
        <dbReference type="Proteomes" id="UP000012313"/>
    </source>
</evidence>
<dbReference type="InterPro" id="IPR014284">
    <property type="entry name" value="RNA_pol_sigma-70_dom"/>
</dbReference>
<dbReference type="InterPro" id="IPR039425">
    <property type="entry name" value="RNA_pol_sigma-70-like"/>
</dbReference>
<name>N1WIY1_9LEPT</name>
<sequence>MNNPFVEKKSFLKEEDSIIDLAQRGDTKAIETIVKNHQSWIYNIVLRMVYDREDASDITQEILVKVVQKLPTFKKESKLSTWIYRIAVNHVLRMKKGPIEKMASSFRSYGNDLDSIKNRNLSKKEAGSVERKLLIEEAKISCMSGMLLCLSRDQRIVFILGEIFSVSDVIGAEVTGISRTNFRKKLSRARKDLYNFMNEKCGLVNKNNPCRCSRKTKGFIEAGVVNPAELKFSDLSLKTIRRVAPKKSEEYEDYVEAKYAALYRKHKFFIPPDQDSNLRLMFQDPKFKDIFDLSIP</sequence>
<dbReference type="InterPro" id="IPR013325">
    <property type="entry name" value="RNA_pol_sigma_r2"/>
</dbReference>
<dbReference type="PANTHER" id="PTHR43133:SF51">
    <property type="entry name" value="RNA POLYMERASE SIGMA FACTOR"/>
    <property type="match status" value="1"/>
</dbReference>
<accession>N1WIY1</accession>
<protein>
    <submittedName>
        <fullName evidence="5">Sigma-70 region 2</fullName>
    </submittedName>
</protein>
<dbReference type="Proteomes" id="UP000012313">
    <property type="component" value="Unassembled WGS sequence"/>
</dbReference>
<evidence type="ECO:0000313" key="5">
    <source>
        <dbReference type="EMBL" id="EMY77054.1"/>
    </source>
</evidence>
<keyword evidence="2" id="KW-0731">Sigma factor</keyword>
<evidence type="ECO:0000256" key="1">
    <source>
        <dbReference type="ARBA" id="ARBA00023015"/>
    </source>
</evidence>
<keyword evidence="6" id="KW-1185">Reference proteome</keyword>
<comment type="caution">
    <text evidence="5">The sequence shown here is derived from an EMBL/GenBank/DDBJ whole genome shotgun (WGS) entry which is preliminary data.</text>
</comment>
<evidence type="ECO:0000256" key="2">
    <source>
        <dbReference type="ARBA" id="ARBA00023082"/>
    </source>
</evidence>
<dbReference type="SUPFAM" id="SSF88946">
    <property type="entry name" value="Sigma2 domain of RNA polymerase sigma factors"/>
    <property type="match status" value="1"/>
</dbReference>
<dbReference type="EMBL" id="AOHC02000041">
    <property type="protein sequence ID" value="EMY77054.1"/>
    <property type="molecule type" value="Genomic_DNA"/>
</dbReference>
<dbReference type="NCBIfam" id="TIGR02937">
    <property type="entry name" value="sigma70-ECF"/>
    <property type="match status" value="1"/>
</dbReference>
<evidence type="ECO:0000256" key="3">
    <source>
        <dbReference type="ARBA" id="ARBA00023163"/>
    </source>
</evidence>
<organism evidence="5 6">
    <name type="scientific">Leptospira weilii serovar Ranarum str. ICFT</name>
    <dbReference type="NCBI Taxonomy" id="1218598"/>
    <lineage>
        <taxon>Bacteria</taxon>
        <taxon>Pseudomonadati</taxon>
        <taxon>Spirochaetota</taxon>
        <taxon>Spirochaetia</taxon>
        <taxon>Leptospirales</taxon>
        <taxon>Leptospiraceae</taxon>
        <taxon>Leptospira</taxon>
    </lineage>
</organism>
<dbReference type="GO" id="GO:0006352">
    <property type="term" value="P:DNA-templated transcription initiation"/>
    <property type="evidence" value="ECO:0007669"/>
    <property type="project" value="InterPro"/>
</dbReference>
<keyword evidence="3" id="KW-0804">Transcription</keyword>
<reference evidence="5" key="1">
    <citation type="submission" date="2013-03" db="EMBL/GenBank/DDBJ databases">
        <authorList>
            <person name="Harkins D.M."/>
            <person name="Durkin A.S."/>
            <person name="Brinkac L.M."/>
            <person name="Haft D.H."/>
            <person name="Selengut J.D."/>
            <person name="Sanka R."/>
            <person name="DePew J."/>
            <person name="Purushe J."/>
            <person name="Hartskeerl R.A."/>
            <person name="Ahmed A."/>
            <person name="van der Linden H."/>
            <person name="Goris M.G.A."/>
            <person name="Vinetz J.M."/>
            <person name="Sutton G.G."/>
            <person name="Nierman W.C."/>
            <person name="Fouts D.E."/>
        </authorList>
    </citation>
    <scope>NUCLEOTIDE SEQUENCE [LARGE SCALE GENOMIC DNA]</scope>
    <source>
        <strain evidence="5">ICFT</strain>
    </source>
</reference>
<dbReference type="Pfam" id="PF04542">
    <property type="entry name" value="Sigma70_r2"/>
    <property type="match status" value="1"/>
</dbReference>
<evidence type="ECO:0000259" key="4">
    <source>
        <dbReference type="Pfam" id="PF04542"/>
    </source>
</evidence>
<dbReference type="OrthoDB" id="9784984at2"/>
<dbReference type="AlphaFoldDB" id="N1WIY1"/>
<feature type="domain" description="RNA polymerase sigma-70 region 2" evidence="4">
    <location>
        <begin position="34"/>
        <end position="94"/>
    </location>
</feature>
<dbReference type="RefSeq" id="WP_003006808.1">
    <property type="nucleotide sequence ID" value="NZ_AOHC02000041.1"/>
</dbReference>
<keyword evidence="1" id="KW-0805">Transcription regulation</keyword>
<gene>
    <name evidence="5" type="ORF">LEP1GSC060_3314</name>
</gene>